<keyword evidence="4" id="KW-1185">Reference proteome</keyword>
<name>A0A6P1D1A0_9NOCA</name>
<proteinExistence type="predicted"/>
<dbReference type="Proteomes" id="UP000470876">
    <property type="component" value="Unassembled WGS sequence"/>
</dbReference>
<reference evidence="3 4" key="1">
    <citation type="submission" date="2020-01" db="EMBL/GenBank/DDBJ databases">
        <title>Genetics and antimicrobial susceptibilities of Nocardia species isolated from the soil; a comparison with species isolated from humans.</title>
        <authorList>
            <person name="Carrasco G."/>
            <person name="Monzon S."/>
            <person name="Sansegundo M."/>
            <person name="Garcia E."/>
            <person name="Garrido N."/>
            <person name="Medina M.J."/>
            <person name="Villalon P."/>
            <person name="Ramirez-Arocha A.C."/>
            <person name="Jimenez P."/>
            <person name="Cuesta I."/>
            <person name="Valdezate S."/>
        </authorList>
    </citation>
    <scope>NUCLEOTIDE SEQUENCE [LARGE SCALE GENOMIC DNA]</scope>
    <source>
        <strain evidence="1 3">CNM20110639</strain>
        <strain evidence="2 4">CNM20110649</strain>
    </source>
</reference>
<organism evidence="1 3">
    <name type="scientific">Nocardia cyriacigeorgica</name>
    <dbReference type="NCBI Taxonomy" id="135487"/>
    <lineage>
        <taxon>Bacteria</taxon>
        <taxon>Bacillati</taxon>
        <taxon>Actinomycetota</taxon>
        <taxon>Actinomycetes</taxon>
        <taxon>Mycobacteriales</taxon>
        <taxon>Nocardiaceae</taxon>
        <taxon>Nocardia</taxon>
    </lineage>
</organism>
<accession>A0A6P1D1A0</accession>
<sequence length="99" mass="11107">MRPTAFGWIDSEVSTAPEWDRAQVCRFARRLGYRIVWPDGRSVLPVADQARAAGAEAVILPAPEHLGPLELNRVMHIADVEVMHPRLSFARWYAAGSLR</sequence>
<comment type="caution">
    <text evidence="1">The sequence shown here is derived from an EMBL/GenBank/DDBJ whole genome shotgun (WGS) entry which is preliminary data.</text>
</comment>
<dbReference type="Proteomes" id="UP000468928">
    <property type="component" value="Unassembled WGS sequence"/>
</dbReference>
<evidence type="ECO:0000313" key="4">
    <source>
        <dbReference type="Proteomes" id="UP000470876"/>
    </source>
</evidence>
<evidence type="ECO:0000313" key="1">
    <source>
        <dbReference type="EMBL" id="NEW43344.1"/>
    </source>
</evidence>
<dbReference type="EMBL" id="JAAGUZ010000005">
    <property type="protein sequence ID" value="NEW43344.1"/>
    <property type="molecule type" value="Genomic_DNA"/>
</dbReference>
<dbReference type="AlphaFoldDB" id="A0A6P1D1A0"/>
<protein>
    <submittedName>
        <fullName evidence="1">Uncharacterized protein</fullName>
    </submittedName>
</protein>
<dbReference type="EMBL" id="JAAGUX010000019">
    <property type="protein sequence ID" value="NEW56636.1"/>
    <property type="molecule type" value="Genomic_DNA"/>
</dbReference>
<evidence type="ECO:0000313" key="3">
    <source>
        <dbReference type="Proteomes" id="UP000468928"/>
    </source>
</evidence>
<gene>
    <name evidence="1" type="ORF">GV789_02575</name>
    <name evidence="2" type="ORF">GV794_13370</name>
</gene>
<evidence type="ECO:0000313" key="2">
    <source>
        <dbReference type="EMBL" id="NEW56636.1"/>
    </source>
</evidence>